<evidence type="ECO:0000313" key="3">
    <source>
        <dbReference type="EMBL" id="TGO05250.1"/>
    </source>
</evidence>
<name>A0A4Z1E1K0_9MICO</name>
<dbReference type="AlphaFoldDB" id="A0A4Z1E1K0"/>
<accession>A0A4Z1E1K0</accession>
<reference evidence="3 4" key="1">
    <citation type="submission" date="2018-11" db="EMBL/GenBank/DDBJ databases">
        <title>Complete genome sequencing of the Actinobacteria Serinibacter sp. K3-2.</title>
        <authorList>
            <person name="Rakitin A.L."/>
            <person name="Beletsky A.V."/>
            <person name="Mardanov A.V."/>
            <person name="Ravin N.V."/>
            <person name="Gromova A.S."/>
            <person name="Filippova S.N."/>
            <person name="Gal'Chenko V.F."/>
        </authorList>
    </citation>
    <scope>NUCLEOTIDE SEQUENCE [LARGE SCALE GENOMIC DNA]</scope>
    <source>
        <strain evidence="3 4">K3-2</strain>
    </source>
</reference>
<evidence type="ECO:0000256" key="2">
    <source>
        <dbReference type="SAM" id="Phobius"/>
    </source>
</evidence>
<evidence type="ECO:0000313" key="4">
    <source>
        <dbReference type="Proteomes" id="UP000297318"/>
    </source>
</evidence>
<keyword evidence="2" id="KW-0472">Membrane</keyword>
<feature type="region of interest" description="Disordered" evidence="1">
    <location>
        <begin position="1"/>
        <end position="45"/>
    </location>
</feature>
<sequence>MMSQDERAAEDRDRDAERGDGEQVDERVDASHDAETLGSLGPGLNQNLLGATLRSVDSVEDLGQDRRHDRLAAGVSIGIFVVLGIALALFLALR</sequence>
<comment type="caution">
    <text evidence="3">The sequence shown here is derived from an EMBL/GenBank/DDBJ whole genome shotgun (WGS) entry which is preliminary data.</text>
</comment>
<keyword evidence="2" id="KW-1133">Transmembrane helix</keyword>
<dbReference type="EMBL" id="RHPJ01000002">
    <property type="protein sequence ID" value="TGO05250.1"/>
    <property type="molecule type" value="Genomic_DNA"/>
</dbReference>
<feature type="transmembrane region" description="Helical" evidence="2">
    <location>
        <begin position="71"/>
        <end position="93"/>
    </location>
</feature>
<gene>
    <name evidence="3" type="ORF">SERN_1254</name>
</gene>
<evidence type="ECO:0000256" key="1">
    <source>
        <dbReference type="SAM" id="MobiDB-lite"/>
    </source>
</evidence>
<keyword evidence="2" id="KW-0812">Transmembrane</keyword>
<feature type="compositionally biased region" description="Basic and acidic residues" evidence="1">
    <location>
        <begin position="1"/>
        <end position="35"/>
    </location>
</feature>
<protein>
    <submittedName>
        <fullName evidence="3">Uncharacterized protein</fullName>
    </submittedName>
</protein>
<organism evidence="3 4">
    <name type="scientific">Serinibacter arcticus</name>
    <dbReference type="NCBI Taxonomy" id="1655435"/>
    <lineage>
        <taxon>Bacteria</taxon>
        <taxon>Bacillati</taxon>
        <taxon>Actinomycetota</taxon>
        <taxon>Actinomycetes</taxon>
        <taxon>Micrococcales</taxon>
        <taxon>Beutenbergiaceae</taxon>
        <taxon>Serinibacter</taxon>
    </lineage>
</organism>
<dbReference type="Proteomes" id="UP000297318">
    <property type="component" value="Unassembled WGS sequence"/>
</dbReference>
<keyword evidence="4" id="KW-1185">Reference proteome</keyword>
<proteinExistence type="predicted"/>